<gene>
    <name evidence="1" type="ORF">A8709_11870</name>
</gene>
<dbReference type="Proteomes" id="UP000093309">
    <property type="component" value="Unassembled WGS sequence"/>
</dbReference>
<keyword evidence="2" id="KW-1185">Reference proteome</keyword>
<dbReference type="STRING" id="512399.A8709_11870"/>
<protein>
    <submittedName>
        <fullName evidence="1">Uncharacterized protein</fullName>
    </submittedName>
</protein>
<reference evidence="2" key="1">
    <citation type="submission" date="2016-05" db="EMBL/GenBank/DDBJ databases">
        <title>Paenibacillus oryzae. sp. nov., isolated from the rice root.</title>
        <authorList>
            <person name="Zhang J."/>
            <person name="Zhang X."/>
        </authorList>
    </citation>
    <scope>NUCLEOTIDE SEQUENCE [LARGE SCALE GENOMIC DNA]</scope>
    <source>
        <strain evidence="2">KCTC13222</strain>
    </source>
</reference>
<organism evidence="1 2">
    <name type="scientific">Paenibacillus pectinilyticus</name>
    <dbReference type="NCBI Taxonomy" id="512399"/>
    <lineage>
        <taxon>Bacteria</taxon>
        <taxon>Bacillati</taxon>
        <taxon>Bacillota</taxon>
        <taxon>Bacilli</taxon>
        <taxon>Bacillales</taxon>
        <taxon>Paenibacillaceae</taxon>
        <taxon>Paenibacillus</taxon>
    </lineage>
</organism>
<dbReference type="AlphaFoldDB" id="A0A1C0ZR04"/>
<evidence type="ECO:0000313" key="1">
    <source>
        <dbReference type="EMBL" id="OCT10493.1"/>
    </source>
</evidence>
<accession>A0A1C0ZR04</accession>
<sequence>MSSKNNVQSFAAMKEWLAIPVQFRTRLLSNVYCSNCKGETTIIDYSVGTDKFGVVLEGKCKTCQRSVARVVERE</sequence>
<comment type="caution">
    <text evidence="1">The sequence shown here is derived from an EMBL/GenBank/DDBJ whole genome shotgun (WGS) entry which is preliminary data.</text>
</comment>
<evidence type="ECO:0000313" key="2">
    <source>
        <dbReference type="Proteomes" id="UP000093309"/>
    </source>
</evidence>
<name>A0A1C0ZR04_9BACL</name>
<proteinExistence type="predicted"/>
<dbReference type="RefSeq" id="WP_065859405.1">
    <property type="nucleotide sequence ID" value="NZ_LYPC01000032.1"/>
</dbReference>
<dbReference type="EMBL" id="LYPC01000032">
    <property type="protein sequence ID" value="OCT10493.1"/>
    <property type="molecule type" value="Genomic_DNA"/>
</dbReference>